<evidence type="ECO:0000313" key="2">
    <source>
        <dbReference type="Proteomes" id="UP001221757"/>
    </source>
</evidence>
<accession>A0AAD7BSM8</accession>
<protein>
    <submittedName>
        <fullName evidence="1">Uncharacterized protein</fullName>
    </submittedName>
</protein>
<organism evidence="1 2">
    <name type="scientific">Mycena rosella</name>
    <name type="common">Pink bonnet</name>
    <name type="synonym">Agaricus rosellus</name>
    <dbReference type="NCBI Taxonomy" id="1033263"/>
    <lineage>
        <taxon>Eukaryota</taxon>
        <taxon>Fungi</taxon>
        <taxon>Dikarya</taxon>
        <taxon>Basidiomycota</taxon>
        <taxon>Agaricomycotina</taxon>
        <taxon>Agaricomycetes</taxon>
        <taxon>Agaricomycetidae</taxon>
        <taxon>Agaricales</taxon>
        <taxon>Marasmiineae</taxon>
        <taxon>Mycenaceae</taxon>
        <taxon>Mycena</taxon>
    </lineage>
</organism>
<reference evidence="1" key="1">
    <citation type="submission" date="2023-03" db="EMBL/GenBank/DDBJ databases">
        <title>Massive genome expansion in bonnet fungi (Mycena s.s.) driven by repeated elements and novel gene families across ecological guilds.</title>
        <authorList>
            <consortium name="Lawrence Berkeley National Laboratory"/>
            <person name="Harder C.B."/>
            <person name="Miyauchi S."/>
            <person name="Viragh M."/>
            <person name="Kuo A."/>
            <person name="Thoen E."/>
            <person name="Andreopoulos B."/>
            <person name="Lu D."/>
            <person name="Skrede I."/>
            <person name="Drula E."/>
            <person name="Henrissat B."/>
            <person name="Morin E."/>
            <person name="Kohler A."/>
            <person name="Barry K."/>
            <person name="LaButti K."/>
            <person name="Morin E."/>
            <person name="Salamov A."/>
            <person name="Lipzen A."/>
            <person name="Mereny Z."/>
            <person name="Hegedus B."/>
            <person name="Baldrian P."/>
            <person name="Stursova M."/>
            <person name="Weitz H."/>
            <person name="Taylor A."/>
            <person name="Grigoriev I.V."/>
            <person name="Nagy L.G."/>
            <person name="Martin F."/>
            <person name="Kauserud H."/>
        </authorList>
    </citation>
    <scope>NUCLEOTIDE SEQUENCE</scope>
    <source>
        <strain evidence="1">CBHHK067</strain>
    </source>
</reference>
<sequence>MSKQPSPVTSDPTTGRLLCVELKKKLLETSKGAVQLAAVALEVAALAAQNVPYLGSISTVLKEVVKITDEVNVCKATWKAVKSEVQAIQMLVANFSRQCTGNGMTEEELPDTIKESFKDFEVHRPYLPHLQALGNYRHCKPATLQMDQWNLQIAQGKSIDDLRNAVIPHVCAALLDEPIYSRLQYRRRESKFPVLGHFRRIPDISASSPPIHLQIR</sequence>
<dbReference type="AlphaFoldDB" id="A0AAD7BSM8"/>
<comment type="caution">
    <text evidence="1">The sequence shown here is derived from an EMBL/GenBank/DDBJ whole genome shotgun (WGS) entry which is preliminary data.</text>
</comment>
<proteinExistence type="predicted"/>
<evidence type="ECO:0000313" key="1">
    <source>
        <dbReference type="EMBL" id="KAJ7629141.1"/>
    </source>
</evidence>
<keyword evidence="2" id="KW-1185">Reference proteome</keyword>
<name>A0AAD7BSM8_MYCRO</name>
<dbReference type="Proteomes" id="UP001221757">
    <property type="component" value="Unassembled WGS sequence"/>
</dbReference>
<dbReference type="EMBL" id="JARKIE010000550">
    <property type="protein sequence ID" value="KAJ7629141.1"/>
    <property type="molecule type" value="Genomic_DNA"/>
</dbReference>
<gene>
    <name evidence="1" type="ORF">B0H17DRAFT_1110008</name>
</gene>